<organism evidence="1 2">
    <name type="scientific">Rattus norvegicus</name>
    <name type="common">Rat</name>
    <dbReference type="NCBI Taxonomy" id="10116"/>
    <lineage>
        <taxon>Eukaryota</taxon>
        <taxon>Metazoa</taxon>
        <taxon>Chordata</taxon>
        <taxon>Craniata</taxon>
        <taxon>Vertebrata</taxon>
        <taxon>Euteleostomi</taxon>
        <taxon>Mammalia</taxon>
        <taxon>Eutheria</taxon>
        <taxon>Euarchontoglires</taxon>
        <taxon>Glires</taxon>
        <taxon>Rodentia</taxon>
        <taxon>Myomorpha</taxon>
        <taxon>Muroidea</taxon>
        <taxon>Muridae</taxon>
        <taxon>Murinae</taxon>
        <taxon>Rattus</taxon>
    </lineage>
</organism>
<proteinExistence type="predicted"/>
<name>A6KL55_RAT</name>
<dbReference type="EMBL" id="CH474063">
    <property type="protein sequence ID" value="EDL86365.1"/>
    <property type="molecule type" value="Genomic_DNA"/>
</dbReference>
<protein>
    <submittedName>
        <fullName evidence="1">RCG38909</fullName>
    </submittedName>
</protein>
<feature type="non-terminal residue" evidence="1">
    <location>
        <position position="1"/>
    </location>
</feature>
<reference evidence="1 2" key="1">
    <citation type="submission" date="2005-09" db="EMBL/GenBank/DDBJ databases">
        <authorList>
            <person name="Mural R.J."/>
            <person name="Li P.W."/>
            <person name="Adams M.D."/>
            <person name="Amanatides P.G."/>
            <person name="Baden-Tillson H."/>
            <person name="Barnstead M."/>
            <person name="Chin S.H."/>
            <person name="Dew I."/>
            <person name="Evans C.A."/>
            <person name="Ferriera S."/>
            <person name="Flanigan M."/>
            <person name="Fosler C."/>
            <person name="Glodek A."/>
            <person name="Gu Z."/>
            <person name="Holt R.A."/>
            <person name="Jennings D."/>
            <person name="Kraft C.L."/>
            <person name="Lu F."/>
            <person name="Nguyen T."/>
            <person name="Nusskern D.R."/>
            <person name="Pfannkoch C.M."/>
            <person name="Sitter C."/>
            <person name="Sutton G.G."/>
            <person name="Venter J.C."/>
            <person name="Wang Z."/>
            <person name="Woodage T."/>
            <person name="Zheng X.H."/>
            <person name="Zhong F."/>
        </authorList>
    </citation>
    <scope>NUCLEOTIDE SEQUENCE [LARGE SCALE GENOMIC DNA]</scope>
    <source>
        <strain>BN</strain>
        <strain evidence="2">Sprague-Dawley</strain>
    </source>
</reference>
<gene>
    <name evidence="1" type="ORF">rCG_38909</name>
</gene>
<dbReference type="AlphaFoldDB" id="A6KL55"/>
<feature type="non-terminal residue" evidence="1">
    <location>
        <position position="35"/>
    </location>
</feature>
<accession>A6KL55</accession>
<sequence>GRQALRLGLAVPEWLKTQSLAVNSFLGTLTWSSIK</sequence>
<evidence type="ECO:0000313" key="2">
    <source>
        <dbReference type="Proteomes" id="UP000234681"/>
    </source>
</evidence>
<dbReference type="Proteomes" id="UP000234681">
    <property type="component" value="Chromosome X"/>
</dbReference>
<evidence type="ECO:0000313" key="1">
    <source>
        <dbReference type="EMBL" id="EDL86365.1"/>
    </source>
</evidence>